<dbReference type="EC" id="2.7.7.81" evidence="1"/>
<dbReference type="KEGG" id="sbk:SHEWBE_3620"/>
<dbReference type="OrthoDB" id="9805604at2"/>
<reference evidence="2" key="1">
    <citation type="submission" date="2018-06" db="EMBL/GenBank/DDBJ databases">
        <authorList>
            <person name="Cea G.-C."/>
            <person name="William W."/>
        </authorList>
    </citation>
    <scope>NUCLEOTIDE SEQUENCE [LARGE SCALE GENOMIC DNA]</scope>
    <source>
        <strain evidence="2">DB21MT-2</strain>
    </source>
</reference>
<keyword evidence="1" id="KW-0548">Nucleotidyltransferase</keyword>
<evidence type="ECO:0000313" key="2">
    <source>
        <dbReference type="Proteomes" id="UP000250123"/>
    </source>
</evidence>
<dbReference type="CDD" id="cd02513">
    <property type="entry name" value="CMP-NeuAc_Synthase"/>
    <property type="match status" value="1"/>
</dbReference>
<keyword evidence="1" id="KW-0808">Transferase</keyword>
<sequence>MKPRVLAIIPARGGSKRIVRKNIKLFSGQEIIGYPIQALKSSGVIDDIIVSTDDIEIAEVAKKFGAQVPFLRSEKNADDFATTFDVIAEVLEQIEQNYDYVCCLYPTSVFATSSIIKQAFQCLSEHSDATSIATCIEYSHPIQRALTCDGGYLQPKYPQYYNSRTQDLAKNYHDAGQLYLFTPLAVLKSKRLITERCIPLILESNLTQDIDTLTDWELAELKFSYVAK</sequence>
<protein>
    <submittedName>
        <fullName evidence="1">Pseudaminic acid cytidylyltransferase</fullName>
        <ecNumber evidence="1">2.7.7.81</ecNumber>
    </submittedName>
</protein>
<dbReference type="Proteomes" id="UP000250123">
    <property type="component" value="Chromosome SHEWBE"/>
</dbReference>
<organism evidence="1 2">
    <name type="scientific">Shewanella benthica</name>
    <dbReference type="NCBI Taxonomy" id="43661"/>
    <lineage>
        <taxon>Bacteria</taxon>
        <taxon>Pseudomonadati</taxon>
        <taxon>Pseudomonadota</taxon>
        <taxon>Gammaproteobacteria</taxon>
        <taxon>Alteromonadales</taxon>
        <taxon>Shewanellaceae</taxon>
        <taxon>Shewanella</taxon>
    </lineage>
</organism>
<accession>A0A330M808</accession>
<evidence type="ECO:0000313" key="1">
    <source>
        <dbReference type="EMBL" id="SQH77583.1"/>
    </source>
</evidence>
<gene>
    <name evidence="1" type="primary">pseF</name>
    <name evidence="1" type="ORF">SHEWBE_3620</name>
</gene>
<name>A0A330M808_9GAMM</name>
<dbReference type="InterPro" id="IPR029044">
    <property type="entry name" value="Nucleotide-diphossugar_trans"/>
</dbReference>
<dbReference type="NCBIfam" id="TIGR03584">
    <property type="entry name" value="PseF"/>
    <property type="match status" value="1"/>
</dbReference>
<dbReference type="SUPFAM" id="SSF53448">
    <property type="entry name" value="Nucleotide-diphospho-sugar transferases"/>
    <property type="match status" value="1"/>
</dbReference>
<dbReference type="RefSeq" id="WP_112353425.1">
    <property type="nucleotide sequence ID" value="NZ_LS483452.1"/>
</dbReference>
<dbReference type="InterPro" id="IPR003329">
    <property type="entry name" value="Cytidylyl_trans"/>
</dbReference>
<dbReference type="InterPro" id="IPR020039">
    <property type="entry name" value="PseF"/>
</dbReference>
<dbReference type="AlphaFoldDB" id="A0A330M808"/>
<dbReference type="EMBL" id="LS483452">
    <property type="protein sequence ID" value="SQH77583.1"/>
    <property type="molecule type" value="Genomic_DNA"/>
</dbReference>
<dbReference type="PANTHER" id="PTHR21485:SF6">
    <property type="entry name" value="N-ACYLNEURAMINATE CYTIDYLYLTRANSFERASE-RELATED"/>
    <property type="match status" value="1"/>
</dbReference>
<proteinExistence type="predicted"/>
<dbReference type="PANTHER" id="PTHR21485">
    <property type="entry name" value="HAD SUPERFAMILY MEMBERS CMAS AND KDSC"/>
    <property type="match status" value="1"/>
</dbReference>
<dbReference type="GO" id="GO:0008781">
    <property type="term" value="F:N-acylneuraminate cytidylyltransferase activity"/>
    <property type="evidence" value="ECO:0007669"/>
    <property type="project" value="TreeGrafter"/>
</dbReference>
<dbReference type="Gene3D" id="3.90.550.10">
    <property type="entry name" value="Spore Coat Polysaccharide Biosynthesis Protein SpsA, Chain A"/>
    <property type="match status" value="1"/>
</dbReference>
<dbReference type="InterPro" id="IPR050793">
    <property type="entry name" value="CMP-NeuNAc_synthase"/>
</dbReference>
<dbReference type="Pfam" id="PF02348">
    <property type="entry name" value="CTP_transf_3"/>
    <property type="match status" value="1"/>
</dbReference>